<evidence type="ECO:0000256" key="2">
    <source>
        <dbReference type="ARBA" id="ARBA00023242"/>
    </source>
</evidence>
<evidence type="ECO:0000313" key="5">
    <source>
        <dbReference type="EMBL" id="KAG8082295.1"/>
    </source>
</evidence>
<feature type="compositionally biased region" description="Low complexity" evidence="3">
    <location>
        <begin position="1"/>
        <end position="14"/>
    </location>
</feature>
<accession>A0A8J5SWU0</accession>
<sequence>MGRPKGGAAASSSSKKPKAKAKPKQRGGVDFKKYKHKVGRKLPPPKNATNTEIKSKAIMLPEQSMASERTGMAVNKRGLTLRELLQQTGHYNANVRRAALNGIKDLVAKHPSELTLHKVAIVEKLQERICDTDKVVRESLFNILQSLIFPSLKEDNAISMRSTLFLLMANILNGMTHLSMDIQLMSFRFLELVVINFPSSFPRYAEQVFDNFLAVLNNNRIHLQDKSKLNSVLSGLGHCLSQVAYATENGDASNRLVYSFSRRELWKCTLDEDNSGSRAFLMSNILTKLQSLIQILVNSVEVSASEFCAKPTIDAQSSEALLSALHCLNLICKICICEVKKPQMTFGISKTQFVPEWLESYMLVYLKKLWGVSRSFHEKGDERYYIFNLKIVEIFLCSSACMDNIMFPAEEFCLFVSSLLAKAKTLHNKDIMEKHLSPLITSIPDLVSNATDDSKGHLLEAFTDAFRDCKVDCKLILPYLGAVGKMLLPDISGITFTENDSGLECHGAWVDELSGILLQSIDKAPSVTKVVLELLLRIGQYFPTMECGNLCSFIRLFGVKSSSGRVELGPFVNLPHDCQELAISCLYYFSSLLPETIEPLACCSLSDVLEPTILLRIVEVLQSTYKAGNLPITEQLSFLSLLMARFRVHPGPFCTQEVFQKSSNLNTYKSLNHLILTYLSEMGDGSLVLELMWDNLSKEIAHKPSLHNMNGLFRIIVTLDAGTCKLMNDDAIKNIAGYLVDAAMDLSKTIELGFQLDKTRLFQYFIKPCIIIFCQNDKVLCCTLEMLKSFATGDDHQLSSVSKFGYPGELSHRICVVVTILIFLCNDRKLHKNLSLAKLVIKGILQHIRHMMDSNVPDVTYEDKQKLRFAFEQLKTKALQLNCWDRSELEEFSSNPFPDSSRFAVSGKCIYSHVGNEVVHASHCGREDLVGMQGYFTQGLAVQTACPCKCRNFISLFIVFPSWSGFHTPMEHADFGRIFHDFEPG</sequence>
<dbReference type="GO" id="GO:0005634">
    <property type="term" value="C:nucleus"/>
    <property type="evidence" value="ECO:0007669"/>
    <property type="project" value="UniProtKB-SubCell"/>
</dbReference>
<feature type="region of interest" description="Disordered" evidence="3">
    <location>
        <begin position="1"/>
        <end position="49"/>
    </location>
</feature>
<proteinExistence type="predicted"/>
<dbReference type="InterPro" id="IPR024679">
    <property type="entry name" value="Ipi1_N"/>
</dbReference>
<evidence type="ECO:0000259" key="4">
    <source>
        <dbReference type="Pfam" id="PF12333"/>
    </source>
</evidence>
<feature type="compositionally biased region" description="Basic residues" evidence="3">
    <location>
        <begin position="15"/>
        <end position="25"/>
    </location>
</feature>
<gene>
    <name evidence="5" type="ORF">GUJ93_ZPchr0014g47157</name>
</gene>
<evidence type="ECO:0000256" key="3">
    <source>
        <dbReference type="SAM" id="MobiDB-lite"/>
    </source>
</evidence>
<feature type="domain" description="Pre-rRNA-processing protein Ipi1 N-terminal" evidence="4">
    <location>
        <begin position="167"/>
        <end position="228"/>
    </location>
</feature>
<dbReference type="Proteomes" id="UP000729402">
    <property type="component" value="Unassembled WGS sequence"/>
</dbReference>
<dbReference type="PANTHER" id="PTHR16056">
    <property type="entry name" value="REGULATOR OF MICROTUBULE DYNAMICS PROTEIN"/>
    <property type="match status" value="1"/>
</dbReference>
<dbReference type="EMBL" id="JAAALK010000086">
    <property type="protein sequence ID" value="KAG8082295.1"/>
    <property type="molecule type" value="Genomic_DNA"/>
</dbReference>
<protein>
    <recommendedName>
        <fullName evidence="4">Pre-rRNA-processing protein Ipi1 N-terminal domain-containing protein</fullName>
    </recommendedName>
</protein>
<dbReference type="PANTHER" id="PTHR16056:SF2">
    <property type="entry name" value="TESTIS-EXPRESSED PROTEIN 10"/>
    <property type="match status" value="1"/>
</dbReference>
<reference evidence="5" key="2">
    <citation type="submission" date="2021-02" db="EMBL/GenBank/DDBJ databases">
        <authorList>
            <person name="Kimball J.A."/>
            <person name="Haas M.W."/>
            <person name="Macchietto M."/>
            <person name="Kono T."/>
            <person name="Duquette J."/>
            <person name="Shao M."/>
        </authorList>
    </citation>
    <scope>NUCLEOTIDE SEQUENCE</scope>
    <source>
        <tissue evidence="5">Fresh leaf tissue</tissue>
    </source>
</reference>
<keyword evidence="2" id="KW-0539">Nucleus</keyword>
<organism evidence="5 6">
    <name type="scientific">Zizania palustris</name>
    <name type="common">Northern wild rice</name>
    <dbReference type="NCBI Taxonomy" id="103762"/>
    <lineage>
        <taxon>Eukaryota</taxon>
        <taxon>Viridiplantae</taxon>
        <taxon>Streptophyta</taxon>
        <taxon>Embryophyta</taxon>
        <taxon>Tracheophyta</taxon>
        <taxon>Spermatophyta</taxon>
        <taxon>Magnoliopsida</taxon>
        <taxon>Liliopsida</taxon>
        <taxon>Poales</taxon>
        <taxon>Poaceae</taxon>
        <taxon>BOP clade</taxon>
        <taxon>Oryzoideae</taxon>
        <taxon>Oryzeae</taxon>
        <taxon>Zizaniinae</taxon>
        <taxon>Zizania</taxon>
    </lineage>
</organism>
<dbReference type="AlphaFoldDB" id="A0A8J5SWU0"/>
<comment type="caution">
    <text evidence="5">The sequence shown here is derived from an EMBL/GenBank/DDBJ whole genome shotgun (WGS) entry which is preliminary data.</text>
</comment>
<dbReference type="FunFam" id="1.25.10.10:FF:000348">
    <property type="entry name" value="uncharacterized protein LOC106763108 isoform X2"/>
    <property type="match status" value="1"/>
</dbReference>
<keyword evidence="6" id="KW-1185">Reference proteome</keyword>
<reference evidence="5" key="1">
    <citation type="journal article" date="2021" name="bioRxiv">
        <title>Whole Genome Assembly and Annotation of Northern Wild Rice, Zizania palustris L., Supports a Whole Genome Duplication in the Zizania Genus.</title>
        <authorList>
            <person name="Haas M."/>
            <person name="Kono T."/>
            <person name="Macchietto M."/>
            <person name="Millas R."/>
            <person name="McGilp L."/>
            <person name="Shao M."/>
            <person name="Duquette J."/>
            <person name="Hirsch C.N."/>
            <person name="Kimball J."/>
        </authorList>
    </citation>
    <scope>NUCLEOTIDE SEQUENCE</scope>
    <source>
        <tissue evidence="5">Fresh leaf tissue</tissue>
    </source>
</reference>
<evidence type="ECO:0000256" key="1">
    <source>
        <dbReference type="ARBA" id="ARBA00004123"/>
    </source>
</evidence>
<comment type="subcellular location">
    <subcellularLocation>
        <location evidence="1">Nucleus</location>
    </subcellularLocation>
</comment>
<dbReference type="Pfam" id="PF12333">
    <property type="entry name" value="Ipi1_N"/>
    <property type="match status" value="1"/>
</dbReference>
<name>A0A8J5SWU0_ZIZPA</name>
<evidence type="ECO:0000313" key="6">
    <source>
        <dbReference type="Proteomes" id="UP000729402"/>
    </source>
</evidence>
<dbReference type="OrthoDB" id="361362at2759"/>